<dbReference type="EMBL" id="BPLQ01011669">
    <property type="protein sequence ID" value="GIY59509.1"/>
    <property type="molecule type" value="Genomic_DNA"/>
</dbReference>
<gene>
    <name evidence="1" type="ORF">CDAR_528801</name>
</gene>
<dbReference type="AlphaFoldDB" id="A0AAV4UPL9"/>
<protein>
    <submittedName>
        <fullName evidence="1">Uncharacterized protein</fullName>
    </submittedName>
</protein>
<dbReference type="Proteomes" id="UP001054837">
    <property type="component" value="Unassembled WGS sequence"/>
</dbReference>
<proteinExistence type="predicted"/>
<evidence type="ECO:0000313" key="2">
    <source>
        <dbReference type="Proteomes" id="UP001054837"/>
    </source>
</evidence>
<comment type="caution">
    <text evidence="1">The sequence shown here is derived from an EMBL/GenBank/DDBJ whole genome shotgun (WGS) entry which is preliminary data.</text>
</comment>
<evidence type="ECO:0000313" key="1">
    <source>
        <dbReference type="EMBL" id="GIY59509.1"/>
    </source>
</evidence>
<keyword evidence="2" id="KW-1185">Reference proteome</keyword>
<organism evidence="1 2">
    <name type="scientific">Caerostris darwini</name>
    <dbReference type="NCBI Taxonomy" id="1538125"/>
    <lineage>
        <taxon>Eukaryota</taxon>
        <taxon>Metazoa</taxon>
        <taxon>Ecdysozoa</taxon>
        <taxon>Arthropoda</taxon>
        <taxon>Chelicerata</taxon>
        <taxon>Arachnida</taxon>
        <taxon>Araneae</taxon>
        <taxon>Araneomorphae</taxon>
        <taxon>Entelegynae</taxon>
        <taxon>Araneoidea</taxon>
        <taxon>Araneidae</taxon>
        <taxon>Caerostris</taxon>
    </lineage>
</organism>
<name>A0AAV4UPL9_9ARAC</name>
<sequence>MMNDKYTLQYLEDPNSFPAFVYSNRILKSLELHSGLLCQHGSRKLESRKLGEIPRGFLETNIRILNFPSSVFGSVSSKIWVLVVAMRGKCRFKPKFHF</sequence>
<reference evidence="1 2" key="1">
    <citation type="submission" date="2021-06" db="EMBL/GenBank/DDBJ databases">
        <title>Caerostris darwini draft genome.</title>
        <authorList>
            <person name="Kono N."/>
            <person name="Arakawa K."/>
        </authorList>
    </citation>
    <scope>NUCLEOTIDE SEQUENCE [LARGE SCALE GENOMIC DNA]</scope>
</reference>
<accession>A0AAV4UPL9</accession>